<sequence length="331" mass="36633">MRSIRTRWDSNEVESRRMWQTKANNLDKELGSLSKANESSPFIFAVIDGDGAIFEEALLRRGAEGGAEAGYLLSTEIKNQVANANPNVATEDWNIIVQVVLNIDGLAKRLHASDIIPNTTNERTLAEFGRGLGRAQPLFSFIDLGSGKESADHKIRETLRVMVRVNQCRHIFFGPCHDNGYLPVLEPYNLDHTVADKISFKSIFMPEKLPEKVHRPAFGGMPLLPAVPTAAPARPLVTVIGVFPRTVTAKGSQLPSQPLNDSQTSPPWSAVTNPPSTLNAIDISPAKKVPARKYYLLNKDSQRTDEPLPRINLAAERSFTEKMNKQKNICN</sequence>
<protein>
    <submittedName>
        <fullName evidence="3">C-x8-c-x5-c-x3-h type zinc finger protein</fullName>
    </submittedName>
</protein>
<dbReference type="EMBL" id="LFIW01001662">
    <property type="protein sequence ID" value="KZL81437.1"/>
    <property type="molecule type" value="Genomic_DNA"/>
</dbReference>
<dbReference type="PANTHER" id="PTHR37543:SF1">
    <property type="entry name" value="CCCH ZINC FINGER DNA BINDING PROTEIN (AFU_ORTHOLOGUE AFUA_5G12760)"/>
    <property type="match status" value="1"/>
</dbReference>
<dbReference type="AlphaFoldDB" id="A0A167BKH6"/>
<name>A0A167BKH6_COLIC</name>
<dbReference type="Pfam" id="PF25540">
    <property type="entry name" value="DUF7923"/>
    <property type="match status" value="1"/>
</dbReference>
<dbReference type="Proteomes" id="UP000076584">
    <property type="component" value="Unassembled WGS sequence"/>
</dbReference>
<gene>
    <name evidence="3" type="ORF">CI238_13389</name>
</gene>
<evidence type="ECO:0000313" key="4">
    <source>
        <dbReference type="Proteomes" id="UP000076584"/>
    </source>
</evidence>
<evidence type="ECO:0000256" key="1">
    <source>
        <dbReference type="SAM" id="MobiDB-lite"/>
    </source>
</evidence>
<dbReference type="STRING" id="1573173.A0A167BKH6"/>
<accession>A0A167BKH6</accession>
<feature type="region of interest" description="Disordered" evidence="1">
    <location>
        <begin position="250"/>
        <end position="276"/>
    </location>
</feature>
<proteinExistence type="predicted"/>
<reference evidence="3 4" key="1">
    <citation type="submission" date="2015-06" db="EMBL/GenBank/DDBJ databases">
        <title>Survival trade-offs in plant roots during colonization by closely related pathogenic and mutualistic fungi.</title>
        <authorList>
            <person name="Hacquard S."/>
            <person name="Kracher B."/>
            <person name="Hiruma K."/>
            <person name="Weinman A."/>
            <person name="Muench P."/>
            <person name="Garrido Oter R."/>
            <person name="Ver Loren van Themaat E."/>
            <person name="Dallerey J.-F."/>
            <person name="Damm U."/>
            <person name="Henrissat B."/>
            <person name="Lespinet O."/>
            <person name="Thon M."/>
            <person name="Kemen E."/>
            <person name="McHardy A.C."/>
            <person name="Schulze-Lefert P."/>
            <person name="O'Connell R.J."/>
        </authorList>
    </citation>
    <scope>NUCLEOTIDE SEQUENCE [LARGE SCALE GENOMIC DNA]</scope>
    <source>
        <strain evidence="3 4">MAFF 238704</strain>
    </source>
</reference>
<evidence type="ECO:0000259" key="2">
    <source>
        <dbReference type="Pfam" id="PF25540"/>
    </source>
</evidence>
<organism evidence="3 4">
    <name type="scientific">Colletotrichum incanum</name>
    <name type="common">Soybean anthracnose fungus</name>
    <dbReference type="NCBI Taxonomy" id="1573173"/>
    <lineage>
        <taxon>Eukaryota</taxon>
        <taxon>Fungi</taxon>
        <taxon>Dikarya</taxon>
        <taxon>Ascomycota</taxon>
        <taxon>Pezizomycotina</taxon>
        <taxon>Sordariomycetes</taxon>
        <taxon>Hypocreomycetidae</taxon>
        <taxon>Glomerellales</taxon>
        <taxon>Glomerellaceae</taxon>
        <taxon>Colletotrichum</taxon>
        <taxon>Colletotrichum spaethianum species complex</taxon>
    </lineage>
</organism>
<comment type="caution">
    <text evidence="3">The sequence shown here is derived from an EMBL/GenBank/DDBJ whole genome shotgun (WGS) entry which is preliminary data.</text>
</comment>
<keyword evidence="4" id="KW-1185">Reference proteome</keyword>
<evidence type="ECO:0000313" key="3">
    <source>
        <dbReference type="EMBL" id="KZL81437.1"/>
    </source>
</evidence>
<feature type="domain" description="DUF7923" evidence="2">
    <location>
        <begin position="38"/>
        <end position="199"/>
    </location>
</feature>
<dbReference type="PANTHER" id="PTHR37543">
    <property type="entry name" value="CCCH ZINC FINGER DNA BINDING PROTEIN (AFU_ORTHOLOGUE AFUA_5G12760)"/>
    <property type="match status" value="1"/>
</dbReference>
<dbReference type="InterPro" id="IPR057683">
    <property type="entry name" value="DUF7923"/>
</dbReference>